<protein>
    <submittedName>
        <fullName evidence="1">HNHc nuclease</fullName>
    </submittedName>
</protein>
<evidence type="ECO:0000313" key="2">
    <source>
        <dbReference type="Proteomes" id="UP001597251"/>
    </source>
</evidence>
<dbReference type="InterPro" id="IPR041242">
    <property type="entry name" value="HNHc_6"/>
</dbReference>
<proteinExistence type="predicted"/>
<name>A0ABW4BVD1_9LACO</name>
<organism evidence="1 2">
    <name type="scientific">Companilactobacillus keshanensis</name>
    <dbReference type="NCBI Taxonomy" id="2486003"/>
    <lineage>
        <taxon>Bacteria</taxon>
        <taxon>Bacillati</taxon>
        <taxon>Bacillota</taxon>
        <taxon>Bacilli</taxon>
        <taxon>Lactobacillales</taxon>
        <taxon>Lactobacillaceae</taxon>
        <taxon>Companilactobacillus</taxon>
    </lineage>
</organism>
<sequence length="218" mass="25389">MKFYAKLQGIIGNKISAVLDDDVNISRLQKLSGNKQPTIEVEFSDGRSISVDQRKKIYALIGEISNWSGYMIADEAPQVMKWQYLMQTGKDMFSLSDCTMTQANNYLSWLLDFCFNNDIPFKTRTWDMLPNDFAMQYRCLTHRKCCICGKSADVAHFETVGMGRNRHHIDHGNYHFMALCREHHMEQHRIGIKEFLQKYHIKPIKLDSDDRKKLRIGG</sequence>
<comment type="caution">
    <text evidence="1">The sequence shown here is derived from an EMBL/GenBank/DDBJ whole genome shotgun (WGS) entry which is preliminary data.</text>
</comment>
<dbReference type="RefSeq" id="WP_125677310.1">
    <property type="nucleotide sequence ID" value="NZ_JBHTOI010000041.1"/>
</dbReference>
<keyword evidence="2" id="KW-1185">Reference proteome</keyword>
<accession>A0ABW4BVD1</accession>
<evidence type="ECO:0000313" key="1">
    <source>
        <dbReference type="EMBL" id="MFD1418432.1"/>
    </source>
</evidence>
<dbReference type="Proteomes" id="UP001597251">
    <property type="component" value="Unassembled WGS sequence"/>
</dbReference>
<reference evidence="2" key="1">
    <citation type="journal article" date="2019" name="Int. J. Syst. Evol. Microbiol.">
        <title>The Global Catalogue of Microorganisms (GCM) 10K type strain sequencing project: providing services to taxonomists for standard genome sequencing and annotation.</title>
        <authorList>
            <consortium name="The Broad Institute Genomics Platform"/>
            <consortium name="The Broad Institute Genome Sequencing Center for Infectious Disease"/>
            <person name="Wu L."/>
            <person name="Ma J."/>
        </authorList>
    </citation>
    <scope>NUCLEOTIDE SEQUENCE [LARGE SCALE GENOMIC DNA]</scope>
    <source>
        <strain evidence="2">CCM 8936</strain>
    </source>
</reference>
<gene>
    <name evidence="1" type="ORF">ACFQ42_06745</name>
</gene>
<dbReference type="Pfam" id="PF16784">
    <property type="entry name" value="HNHc_6"/>
    <property type="match status" value="1"/>
</dbReference>
<dbReference type="EMBL" id="JBHTOI010000041">
    <property type="protein sequence ID" value="MFD1418432.1"/>
    <property type="molecule type" value="Genomic_DNA"/>
</dbReference>